<proteinExistence type="predicted"/>
<dbReference type="AlphaFoldDB" id="A0A915EVY0"/>
<name>A0A915EVY0_9CEST</name>
<evidence type="ECO:0000313" key="1">
    <source>
        <dbReference type="Proteomes" id="UP000887562"/>
    </source>
</evidence>
<accession>A0A915EVY0</accession>
<keyword evidence="1" id="KW-1185">Reference proteome</keyword>
<evidence type="ECO:0000313" key="2">
    <source>
        <dbReference type="WBParaSite" id="maker-E.canG7_contigs_3329-snap-gene-0.36-mRNA-1"/>
    </source>
</evidence>
<sequence length="74" mass="8400">MPLNVNASSAHSYDLKSSKYSSKFLSQKVDYFSSNQLSKIYQMKVEIKLAVLCPSPCIADLLLWIRNPFFIALP</sequence>
<reference evidence="2" key="1">
    <citation type="submission" date="2022-11" db="UniProtKB">
        <authorList>
            <consortium name="WormBaseParasite"/>
        </authorList>
    </citation>
    <scope>IDENTIFICATION</scope>
</reference>
<dbReference type="WBParaSite" id="maker-E.canG7_contigs_3329-snap-gene-0.36-mRNA-1">
    <property type="protein sequence ID" value="maker-E.canG7_contigs_3329-snap-gene-0.36-mRNA-1"/>
    <property type="gene ID" value="EcG7_03433"/>
</dbReference>
<protein>
    <submittedName>
        <fullName evidence="2">Ovule protein</fullName>
    </submittedName>
</protein>
<organism evidence="1 2">
    <name type="scientific">Echinococcus canadensis</name>
    <dbReference type="NCBI Taxonomy" id="519352"/>
    <lineage>
        <taxon>Eukaryota</taxon>
        <taxon>Metazoa</taxon>
        <taxon>Spiralia</taxon>
        <taxon>Lophotrochozoa</taxon>
        <taxon>Platyhelminthes</taxon>
        <taxon>Cestoda</taxon>
        <taxon>Eucestoda</taxon>
        <taxon>Cyclophyllidea</taxon>
        <taxon>Taeniidae</taxon>
        <taxon>Echinococcus</taxon>
        <taxon>Echinococcus canadensis group</taxon>
    </lineage>
</organism>
<dbReference type="Proteomes" id="UP000887562">
    <property type="component" value="Unplaced"/>
</dbReference>